<name>F0XJ20_GROCL</name>
<organism evidence="11">
    <name type="scientific">Grosmannia clavigera (strain kw1407 / UAMH 11150)</name>
    <name type="common">Blue stain fungus</name>
    <name type="synonym">Graphiocladiella clavigera</name>
    <dbReference type="NCBI Taxonomy" id="655863"/>
    <lineage>
        <taxon>Eukaryota</taxon>
        <taxon>Fungi</taxon>
        <taxon>Dikarya</taxon>
        <taxon>Ascomycota</taxon>
        <taxon>Pezizomycotina</taxon>
        <taxon>Sordariomycetes</taxon>
        <taxon>Sordariomycetidae</taxon>
        <taxon>Ophiostomatales</taxon>
        <taxon>Ophiostomataceae</taxon>
        <taxon>Leptographium</taxon>
    </lineage>
</organism>
<evidence type="ECO:0000256" key="8">
    <source>
        <dbReference type="SAM" id="MobiDB-lite"/>
    </source>
</evidence>
<dbReference type="InterPro" id="IPR007369">
    <property type="entry name" value="Peptidase_A22B_SPP"/>
</dbReference>
<dbReference type="RefSeq" id="XP_014171916.1">
    <property type="nucleotide sequence ID" value="XM_014316441.1"/>
</dbReference>
<reference evidence="10 11" key="1">
    <citation type="journal article" date="2011" name="Proc. Natl. Acad. Sci. U.S.A.">
        <title>Genome and transcriptome analyses of the mountain pine beetle-fungal symbiont Grosmannia clavigera, a lodgepole pine pathogen.</title>
        <authorList>
            <person name="DiGuistini S."/>
            <person name="Wang Y."/>
            <person name="Liao N.Y."/>
            <person name="Taylor G."/>
            <person name="Tanguay P."/>
            <person name="Feau N."/>
            <person name="Henrissat B."/>
            <person name="Chan S.K."/>
            <person name="Hesse-Orce U."/>
            <person name="Alamouti S.M."/>
            <person name="Tsui C.K.M."/>
            <person name="Docking R.T."/>
            <person name="Levasseur A."/>
            <person name="Haridas S."/>
            <person name="Robertson G."/>
            <person name="Birol I."/>
            <person name="Holt R.A."/>
            <person name="Marra M.A."/>
            <person name="Hamelin R.C."/>
            <person name="Hirst M."/>
            <person name="Jones S.J.M."/>
            <person name="Bohlmann J."/>
            <person name="Breuil C."/>
        </authorList>
    </citation>
    <scope>NUCLEOTIDE SEQUENCE [LARGE SCALE GENOMIC DNA]</scope>
    <source>
        <strain evidence="11">kw1407 / UAMH 11150</strain>
    </source>
</reference>
<dbReference type="GO" id="GO:0098553">
    <property type="term" value="C:lumenal side of endoplasmic reticulum membrane"/>
    <property type="evidence" value="ECO:0007669"/>
    <property type="project" value="TreeGrafter"/>
</dbReference>
<sequence>MSSSIPELVLNGSQTNTSLVNGTIDTSVPYAVLANTSSIALPDSTVWSFLGLAYDQRHYLLVQGRLFALTLTIIYISAHSALHRPNSAAPRRDEAEDDASSDKTKRGIRRRRRRRSTTSDSKEGIQVHEAILIPFVAGAALVGMYYLLQYLDDPKLLSRILRTYSSVVGVASLGKLLGDGLHSMTSLVFPNVWARWDPTGQQEVFRIDPTRRCQLRQQVRQQEPAPGGESPDGWTVDTIRISPFPDRLAWLARTPAATAQAWTLRRLMREQWTVRVAMAGFGNAELDVTLSTLVGIYVSAGLVAAYCFTSAASSHTLNNLLGLGFCYGSLMLVSCTSFGIGSIVLVGLFVYDIVMVFYTPFMVTVAMNVDAPIKLVASSGTRSSILGLGDIVVPGIFVCMCLRYDLHRFYARQIQRVPTTLVTETVAEDGAAVSTATATKDREVKASFIEPKGRWGDRLWTMGLWGTLSSSLPLTPGLRAAAFPKPLFHTAMVAYFVGLLVAVSIMLYTRRGQPALLYLVPAVLLATWGRALATGELKQMWAYTEDESADVKEVVVELGPDGKPTKKAEEETPIEATSADLEVI</sequence>
<evidence type="ECO:0000256" key="6">
    <source>
        <dbReference type="ARBA" id="ARBA00022989"/>
    </source>
</evidence>
<feature type="region of interest" description="Disordered" evidence="8">
    <location>
        <begin position="86"/>
        <end position="121"/>
    </location>
</feature>
<comment type="similarity">
    <text evidence="2">Belongs to the peptidase A22B family.</text>
</comment>
<evidence type="ECO:0000256" key="2">
    <source>
        <dbReference type="ARBA" id="ARBA00006859"/>
    </source>
</evidence>
<evidence type="ECO:0000256" key="3">
    <source>
        <dbReference type="ARBA" id="ARBA00022692"/>
    </source>
</evidence>
<dbReference type="GO" id="GO:0006465">
    <property type="term" value="P:signal peptide processing"/>
    <property type="evidence" value="ECO:0007669"/>
    <property type="project" value="TreeGrafter"/>
</dbReference>
<protein>
    <submittedName>
        <fullName evidence="10">Signal peptide peptidase</fullName>
    </submittedName>
</protein>
<keyword evidence="11" id="KW-1185">Reference proteome</keyword>
<comment type="subcellular location">
    <subcellularLocation>
        <location evidence="1">Endoplasmic reticulum membrane</location>
        <topology evidence="1">Multi-pass membrane protein</topology>
    </subcellularLocation>
</comment>
<evidence type="ECO:0000256" key="7">
    <source>
        <dbReference type="ARBA" id="ARBA00023136"/>
    </source>
</evidence>
<feature type="transmembrane region" description="Helical" evidence="9">
    <location>
        <begin position="320"/>
        <end position="351"/>
    </location>
</feature>
<feature type="region of interest" description="Disordered" evidence="8">
    <location>
        <begin position="559"/>
        <end position="584"/>
    </location>
</feature>
<proteinExistence type="inferred from homology"/>
<gene>
    <name evidence="10" type="ORF">CMQ_2483</name>
</gene>
<dbReference type="AlphaFoldDB" id="F0XJ20"/>
<keyword evidence="7 9" id="KW-0472">Membrane</keyword>
<dbReference type="GO" id="GO:0042500">
    <property type="term" value="F:aspartic endopeptidase activity, intramembrane cleaving"/>
    <property type="evidence" value="ECO:0007669"/>
    <property type="project" value="InterPro"/>
</dbReference>
<keyword evidence="4" id="KW-0378">Hydrolase</keyword>
<dbReference type="GO" id="GO:0098554">
    <property type="term" value="C:cytoplasmic side of endoplasmic reticulum membrane"/>
    <property type="evidence" value="ECO:0007669"/>
    <property type="project" value="TreeGrafter"/>
</dbReference>
<feature type="transmembrane region" description="Helical" evidence="9">
    <location>
        <begin position="385"/>
        <end position="406"/>
    </location>
</feature>
<keyword evidence="6 9" id="KW-1133">Transmembrane helix</keyword>
<evidence type="ECO:0000256" key="1">
    <source>
        <dbReference type="ARBA" id="ARBA00004477"/>
    </source>
</evidence>
<dbReference type="Pfam" id="PF04258">
    <property type="entry name" value="Peptidase_A22B"/>
    <property type="match status" value="1"/>
</dbReference>
<feature type="compositionally biased region" description="Basic residues" evidence="8">
    <location>
        <begin position="106"/>
        <end position="116"/>
    </location>
</feature>
<feature type="compositionally biased region" description="Basic and acidic residues" evidence="8">
    <location>
        <begin position="90"/>
        <end position="105"/>
    </location>
</feature>
<dbReference type="GO" id="GO:0033619">
    <property type="term" value="P:membrane protein proteolysis"/>
    <property type="evidence" value="ECO:0007669"/>
    <property type="project" value="TreeGrafter"/>
</dbReference>
<dbReference type="PANTHER" id="PTHR12174">
    <property type="entry name" value="SIGNAL PEPTIDE PEPTIDASE"/>
    <property type="match status" value="1"/>
</dbReference>
<dbReference type="EMBL" id="GL629782">
    <property type="protein sequence ID" value="EFX02434.1"/>
    <property type="molecule type" value="Genomic_DNA"/>
</dbReference>
<feature type="transmembrane region" description="Helical" evidence="9">
    <location>
        <begin position="515"/>
        <end position="533"/>
    </location>
</feature>
<dbReference type="HOGENOM" id="CLU_023799_1_1_1"/>
<feature type="transmembrane region" description="Helical" evidence="9">
    <location>
        <begin position="487"/>
        <end position="509"/>
    </location>
</feature>
<evidence type="ECO:0000313" key="11">
    <source>
        <dbReference type="Proteomes" id="UP000007796"/>
    </source>
</evidence>
<feature type="transmembrane region" description="Helical" evidence="9">
    <location>
        <begin position="288"/>
        <end position="308"/>
    </location>
</feature>
<dbReference type="SMART" id="SM00730">
    <property type="entry name" value="PSN"/>
    <property type="match status" value="1"/>
</dbReference>
<evidence type="ECO:0000256" key="5">
    <source>
        <dbReference type="ARBA" id="ARBA00022824"/>
    </source>
</evidence>
<dbReference type="Proteomes" id="UP000007796">
    <property type="component" value="Unassembled WGS sequence"/>
</dbReference>
<keyword evidence="5" id="KW-0256">Endoplasmic reticulum</keyword>
<accession>F0XJ20</accession>
<dbReference type="PANTHER" id="PTHR12174:SF23">
    <property type="entry name" value="MINOR HISTOCOMPATIBILITY ANTIGEN H13"/>
    <property type="match status" value="1"/>
</dbReference>
<dbReference type="OrthoDB" id="29661at2759"/>
<dbReference type="GeneID" id="25975477"/>
<dbReference type="FunCoup" id="F0XJ20">
    <property type="interactions" value="14"/>
</dbReference>
<dbReference type="InParanoid" id="F0XJ20"/>
<dbReference type="InterPro" id="IPR006639">
    <property type="entry name" value="Preselin/SPP"/>
</dbReference>
<evidence type="ECO:0000256" key="9">
    <source>
        <dbReference type="SAM" id="Phobius"/>
    </source>
</evidence>
<evidence type="ECO:0000256" key="4">
    <source>
        <dbReference type="ARBA" id="ARBA00022801"/>
    </source>
</evidence>
<keyword evidence="3 9" id="KW-0812">Transmembrane</keyword>
<dbReference type="STRING" id="655863.F0XJ20"/>
<dbReference type="eggNOG" id="KOG2443">
    <property type="taxonomic scope" value="Eukaryota"/>
</dbReference>
<evidence type="ECO:0000313" key="10">
    <source>
        <dbReference type="EMBL" id="EFX02434.1"/>
    </source>
</evidence>